<dbReference type="PANTHER" id="PTHR43381">
    <property type="entry name" value="TRANSLATION INITIATION FACTOR IF-2-RELATED"/>
    <property type="match status" value="1"/>
</dbReference>
<comment type="subcellular location">
    <subcellularLocation>
        <location evidence="8">Cytoplasm</location>
    </subcellularLocation>
</comment>
<feature type="compositionally biased region" description="Basic and acidic residues" evidence="10">
    <location>
        <begin position="200"/>
        <end position="226"/>
    </location>
</feature>
<dbReference type="EMBL" id="WHUT02000007">
    <property type="protein sequence ID" value="NUB45418.1"/>
    <property type="molecule type" value="Genomic_DNA"/>
</dbReference>
<evidence type="ECO:0000256" key="3">
    <source>
        <dbReference type="ARBA" id="ARBA00022490"/>
    </source>
</evidence>
<dbReference type="Pfam" id="PF22042">
    <property type="entry name" value="EF-G_D2"/>
    <property type="match status" value="1"/>
</dbReference>
<sequence>MSDTDGKKPLGLGGGSSRPGQVKQSFSHGRTKSVLVETKRKRVVVPTKPGAPGAAGASGSTSHLGDPSKRPAGISDAEMERRLTALRNAKAREAEDAAKRAEDDRIREEDRQRRRDDIEAKEREERERVEAARLKAEEEARAKAEAEAAAKRAEEAKRAPAPAPARTDARSAAPAAPAEDTTARNQTNAPAGAKPGLAPRKTERDREPRGDDRDRNAKAKADDARRSGKLTLNDALSGEGGRTRSLAAMKRKQEKARQKAMGFNKPEKQVRDVQLPETIVVQELANRMAERAADVVKSLMKMGMMVTMNQSIDADTAELVIEEFGHRTVRVSYSDVEQVIDTVQDSSDNLLPRPPIVTIMGHVDHGKTSLLDAIRKTSVVSGEAGGITQHIGAYQVTTDSGAVLTFLDTPGHAAFTSMRQRGANVTDIVILVVAADDAVMPQTIEAINHAKAANVPMIVAINKIDKYEANAQKVRTDLLQHNVVVEAMSGDVLDVEVSAKTGKGLDTLLESIALQAEILDLRANPKRAAQGAVIEAKLDVGRGPVATVLVQHGTLRKGDIFVVGEQWGKVRALINDKGERIDEAGPSVPVEVLGLNGTPGAGDVLNVVETEAQAREIATYREKAAKDKRAAAGAATTLEQLMAKAKADKDVAELPILVKADVQGSAEAIVQAMEKIGNDEVRVRVLHYGVGAITDSDVGLAEASNAPIIGFNVRANASARQSANQKSVEIRYYSVIYDLVDDIKAAASGLLKAEVRETFIGYATIKEVFKVSGIGNVAGCLVTEGIARRSAGVRLLRDNVVIHEGTLKTLKRFKDEVKDVISGQECGMAFERYDDLRAGDVIEIFEREEVQRKLA</sequence>
<evidence type="ECO:0000313" key="13">
    <source>
        <dbReference type="Proteomes" id="UP000484076"/>
    </source>
</evidence>
<dbReference type="Gene3D" id="2.40.30.10">
    <property type="entry name" value="Translation factors"/>
    <property type="match status" value="2"/>
</dbReference>
<dbReference type="CDD" id="cd01887">
    <property type="entry name" value="IF2_eIF5B"/>
    <property type="match status" value="1"/>
</dbReference>
<feature type="compositionally biased region" description="Basic and acidic residues" evidence="10">
    <location>
        <begin position="90"/>
        <end position="158"/>
    </location>
</feature>
<dbReference type="InterPro" id="IPR013575">
    <property type="entry name" value="IF2_assoc_dom_bac"/>
</dbReference>
<evidence type="ECO:0000256" key="9">
    <source>
        <dbReference type="RuleBase" id="RU000644"/>
    </source>
</evidence>
<feature type="binding site" evidence="8">
    <location>
        <begin position="408"/>
        <end position="412"/>
    </location>
    <ligand>
        <name>GTP</name>
        <dbReference type="ChEBI" id="CHEBI:37565"/>
    </ligand>
</feature>
<evidence type="ECO:0000259" key="11">
    <source>
        <dbReference type="PROSITE" id="PS51722"/>
    </source>
</evidence>
<dbReference type="InterPro" id="IPR027417">
    <property type="entry name" value="P-loop_NTPase"/>
</dbReference>
<evidence type="ECO:0000256" key="5">
    <source>
        <dbReference type="ARBA" id="ARBA00022741"/>
    </source>
</evidence>
<feature type="compositionally biased region" description="Low complexity" evidence="10">
    <location>
        <begin position="164"/>
        <end position="184"/>
    </location>
</feature>
<feature type="binding site" evidence="8">
    <location>
        <begin position="462"/>
        <end position="465"/>
    </location>
    <ligand>
        <name>GTP</name>
        <dbReference type="ChEBI" id="CHEBI:37565"/>
    </ligand>
</feature>
<dbReference type="HAMAP" id="MF_00100_B">
    <property type="entry name" value="IF_2_B"/>
    <property type="match status" value="1"/>
</dbReference>
<comment type="similarity">
    <text evidence="1 8 9">Belongs to the TRAFAC class translation factor GTPase superfamily. Classic translation factor GTPase family. IF-2 subfamily.</text>
</comment>
<reference evidence="12" key="1">
    <citation type="submission" date="2020-05" db="EMBL/GenBank/DDBJ databases">
        <title>Fertoebacter nigrum gen. nov., sp. nov., a new member of the family Rhodobacteraceae.</title>
        <authorList>
            <person name="Szuroczki S."/>
            <person name="Abbaszade G."/>
            <person name="Buni D."/>
            <person name="Schumann P."/>
            <person name="Toth E."/>
        </authorList>
    </citation>
    <scope>NUCLEOTIDE SEQUENCE</scope>
    <source>
        <strain evidence="12">RG-N-1a</strain>
    </source>
</reference>
<dbReference type="FunFam" id="3.40.50.10050:FF:000001">
    <property type="entry name" value="Translation initiation factor IF-2"/>
    <property type="match status" value="1"/>
</dbReference>
<evidence type="ECO:0000313" key="12">
    <source>
        <dbReference type="EMBL" id="NUB45418.1"/>
    </source>
</evidence>
<keyword evidence="5 8" id="KW-0547">Nucleotide-binding</keyword>
<evidence type="ECO:0000256" key="10">
    <source>
        <dbReference type="SAM" id="MobiDB-lite"/>
    </source>
</evidence>
<dbReference type="InterPro" id="IPR006847">
    <property type="entry name" value="IF2_N"/>
</dbReference>
<feature type="region of interest" description="Disordered" evidence="10">
    <location>
        <begin position="1"/>
        <end position="246"/>
    </location>
</feature>
<dbReference type="Pfam" id="PF08364">
    <property type="entry name" value="IF2_assoc"/>
    <property type="match status" value="1"/>
</dbReference>
<dbReference type="GO" id="GO:0003743">
    <property type="term" value="F:translation initiation factor activity"/>
    <property type="evidence" value="ECO:0007669"/>
    <property type="project" value="UniProtKB-UniRule"/>
</dbReference>
<dbReference type="InterPro" id="IPR009000">
    <property type="entry name" value="Transl_B-barrel_sf"/>
</dbReference>
<dbReference type="Proteomes" id="UP000484076">
    <property type="component" value="Unassembled WGS sequence"/>
</dbReference>
<dbReference type="PROSITE" id="PS51722">
    <property type="entry name" value="G_TR_2"/>
    <property type="match status" value="1"/>
</dbReference>
<dbReference type="Pfam" id="PF11987">
    <property type="entry name" value="IF-2"/>
    <property type="match status" value="1"/>
</dbReference>
<dbReference type="RefSeq" id="WP_152826912.1">
    <property type="nucleotide sequence ID" value="NZ_WHUT02000007.1"/>
</dbReference>
<dbReference type="InterPro" id="IPR053905">
    <property type="entry name" value="EF-G-like_DII"/>
</dbReference>
<dbReference type="Pfam" id="PF00009">
    <property type="entry name" value="GTP_EFTU"/>
    <property type="match status" value="1"/>
</dbReference>
<dbReference type="PROSITE" id="PS01176">
    <property type="entry name" value="IF2"/>
    <property type="match status" value="1"/>
</dbReference>
<dbReference type="InterPro" id="IPR023115">
    <property type="entry name" value="TIF_IF2_dom3"/>
</dbReference>
<evidence type="ECO:0000256" key="4">
    <source>
        <dbReference type="ARBA" id="ARBA00022540"/>
    </source>
</evidence>
<dbReference type="InterPro" id="IPR000178">
    <property type="entry name" value="TF_IF2_bacterial-like"/>
</dbReference>
<dbReference type="GO" id="GO:0005525">
    <property type="term" value="F:GTP binding"/>
    <property type="evidence" value="ECO:0007669"/>
    <property type="project" value="UniProtKB-KW"/>
</dbReference>
<evidence type="ECO:0000256" key="6">
    <source>
        <dbReference type="ARBA" id="ARBA00022917"/>
    </source>
</evidence>
<dbReference type="PANTHER" id="PTHR43381:SF5">
    <property type="entry name" value="TR-TYPE G DOMAIN-CONTAINING PROTEIN"/>
    <property type="match status" value="1"/>
</dbReference>
<dbReference type="FunFam" id="2.40.30.10:FF:000007">
    <property type="entry name" value="Translation initiation factor IF-2"/>
    <property type="match status" value="1"/>
</dbReference>
<dbReference type="SUPFAM" id="SSF52540">
    <property type="entry name" value="P-loop containing nucleoside triphosphate hydrolases"/>
    <property type="match status" value="1"/>
</dbReference>
<comment type="caution">
    <text evidence="8">Lacks conserved residue(s) required for the propagation of feature annotation.</text>
</comment>
<keyword evidence="4 8" id="KW-0396">Initiation factor</keyword>
<dbReference type="NCBIfam" id="TIGR00487">
    <property type="entry name" value="IF-2"/>
    <property type="match status" value="1"/>
</dbReference>
<dbReference type="AlphaFoldDB" id="A0A8X8H0Q1"/>
<protein>
    <recommendedName>
        <fullName evidence="2 8">Translation initiation factor IF-2</fullName>
    </recommendedName>
</protein>
<dbReference type="NCBIfam" id="TIGR00231">
    <property type="entry name" value="small_GTP"/>
    <property type="match status" value="1"/>
</dbReference>
<dbReference type="GO" id="GO:0003924">
    <property type="term" value="F:GTPase activity"/>
    <property type="evidence" value="ECO:0007669"/>
    <property type="project" value="UniProtKB-UniRule"/>
</dbReference>
<evidence type="ECO:0000256" key="8">
    <source>
        <dbReference type="HAMAP-Rule" id="MF_00100"/>
    </source>
</evidence>
<dbReference type="InterPro" id="IPR005225">
    <property type="entry name" value="Small_GTP-bd"/>
</dbReference>
<accession>A0A8X8H0Q1</accession>
<evidence type="ECO:0000256" key="2">
    <source>
        <dbReference type="ARBA" id="ARBA00020675"/>
    </source>
</evidence>
<keyword evidence="3 8" id="KW-0963">Cytoplasm</keyword>
<feature type="domain" description="Tr-type G" evidence="11">
    <location>
        <begin position="352"/>
        <end position="520"/>
    </location>
</feature>
<name>A0A8X8H0Q1_9RHOB</name>
<keyword evidence="13" id="KW-1185">Reference proteome</keyword>
<feature type="binding site" evidence="8">
    <location>
        <begin position="361"/>
        <end position="368"/>
    </location>
    <ligand>
        <name>GTP</name>
        <dbReference type="ChEBI" id="CHEBI:37565"/>
    </ligand>
</feature>
<dbReference type="CDD" id="cd03702">
    <property type="entry name" value="IF2_mtIF2_II"/>
    <property type="match status" value="1"/>
</dbReference>
<keyword evidence="6 8" id="KW-0648">Protein biosynthesis</keyword>
<dbReference type="FunFam" id="3.40.50.300:FF:000019">
    <property type="entry name" value="Translation initiation factor IF-2"/>
    <property type="match status" value="1"/>
</dbReference>
<dbReference type="InterPro" id="IPR036925">
    <property type="entry name" value="TIF_IF2_dom3_sf"/>
</dbReference>
<proteinExistence type="inferred from homology"/>
<keyword evidence="7 8" id="KW-0342">GTP-binding</keyword>
<dbReference type="InterPro" id="IPR000795">
    <property type="entry name" value="T_Tr_GTP-bd_dom"/>
</dbReference>
<evidence type="ECO:0000256" key="7">
    <source>
        <dbReference type="ARBA" id="ARBA00023134"/>
    </source>
</evidence>
<dbReference type="Gene3D" id="3.40.50.10050">
    <property type="entry name" value="Translation initiation factor IF- 2, domain 3"/>
    <property type="match status" value="1"/>
</dbReference>
<dbReference type="CDD" id="cd03692">
    <property type="entry name" value="mtIF2_IVc"/>
    <property type="match status" value="1"/>
</dbReference>
<comment type="function">
    <text evidence="8 9">One of the essential components for the initiation of protein synthesis. Protects formylmethionyl-tRNA from spontaneous hydrolysis and promotes its binding to the 30S ribosomal subunits. Also involved in the hydrolysis of GTP during the formation of the 70S ribosomal complex.</text>
</comment>
<evidence type="ECO:0000256" key="1">
    <source>
        <dbReference type="ARBA" id="ARBA00007733"/>
    </source>
</evidence>
<dbReference type="GO" id="GO:0005829">
    <property type="term" value="C:cytosol"/>
    <property type="evidence" value="ECO:0007669"/>
    <property type="project" value="TreeGrafter"/>
</dbReference>
<dbReference type="SUPFAM" id="SSF50447">
    <property type="entry name" value="Translation proteins"/>
    <property type="match status" value="2"/>
</dbReference>
<dbReference type="Gene3D" id="3.40.50.300">
    <property type="entry name" value="P-loop containing nucleotide triphosphate hydrolases"/>
    <property type="match status" value="1"/>
</dbReference>
<dbReference type="FunFam" id="2.40.30.10:FF:000008">
    <property type="entry name" value="Translation initiation factor IF-2"/>
    <property type="match status" value="1"/>
</dbReference>
<feature type="compositionally biased region" description="Low complexity" evidence="10">
    <location>
        <begin position="50"/>
        <end position="60"/>
    </location>
</feature>
<dbReference type="InterPro" id="IPR015760">
    <property type="entry name" value="TIF_IF2"/>
</dbReference>
<comment type="caution">
    <text evidence="12">The sequence shown here is derived from an EMBL/GenBank/DDBJ whole genome shotgun (WGS) entry which is preliminary data.</text>
</comment>
<dbReference type="SUPFAM" id="SSF52156">
    <property type="entry name" value="Initiation factor IF2/eIF5b, domain 3"/>
    <property type="match status" value="1"/>
</dbReference>
<dbReference type="InterPro" id="IPR044145">
    <property type="entry name" value="IF2_II"/>
</dbReference>
<gene>
    <name evidence="8 12" type="primary">infB</name>
    <name evidence="12" type="ORF">GEU84_013550</name>
</gene>
<dbReference type="Pfam" id="PF04760">
    <property type="entry name" value="IF2_N"/>
    <property type="match status" value="1"/>
</dbReference>
<organism evidence="12 13">
    <name type="scientific">Fertoeibacter niger</name>
    <dbReference type="NCBI Taxonomy" id="2656921"/>
    <lineage>
        <taxon>Bacteria</taxon>
        <taxon>Pseudomonadati</taxon>
        <taxon>Pseudomonadota</taxon>
        <taxon>Alphaproteobacteria</taxon>
        <taxon>Rhodobacterales</taxon>
        <taxon>Paracoccaceae</taxon>
        <taxon>Fertoeibacter</taxon>
    </lineage>
</organism>